<dbReference type="AlphaFoldDB" id="A0A5C3KS15"/>
<organism evidence="4 5">
    <name type="scientific">Coprinopsis marcescibilis</name>
    <name type="common">Agaric fungus</name>
    <name type="synonym">Psathyrella marcescibilis</name>
    <dbReference type="NCBI Taxonomy" id="230819"/>
    <lineage>
        <taxon>Eukaryota</taxon>
        <taxon>Fungi</taxon>
        <taxon>Dikarya</taxon>
        <taxon>Basidiomycota</taxon>
        <taxon>Agaricomycotina</taxon>
        <taxon>Agaricomycetes</taxon>
        <taxon>Agaricomycetidae</taxon>
        <taxon>Agaricales</taxon>
        <taxon>Agaricineae</taxon>
        <taxon>Psathyrellaceae</taxon>
        <taxon>Coprinopsis</taxon>
    </lineage>
</organism>
<keyword evidence="5" id="KW-1185">Reference proteome</keyword>
<proteinExistence type="predicted"/>
<evidence type="ECO:0000256" key="1">
    <source>
        <dbReference type="ARBA" id="ARBA00022729"/>
    </source>
</evidence>
<dbReference type="EMBL" id="ML210236">
    <property type="protein sequence ID" value="TFK22613.1"/>
    <property type="molecule type" value="Genomic_DNA"/>
</dbReference>
<dbReference type="SUPFAM" id="SSF57180">
    <property type="entry name" value="Cellulose-binding domain"/>
    <property type="match status" value="1"/>
</dbReference>
<dbReference type="Pfam" id="PF00734">
    <property type="entry name" value="CBM_1"/>
    <property type="match status" value="1"/>
</dbReference>
<keyword evidence="1 2" id="KW-0732">Signal</keyword>
<name>A0A5C3KS15_COPMA</name>
<gene>
    <name evidence="4" type="ORF">FA15DRAFT_706179</name>
</gene>
<evidence type="ECO:0000256" key="2">
    <source>
        <dbReference type="SAM" id="SignalP"/>
    </source>
</evidence>
<dbReference type="GO" id="GO:0005975">
    <property type="term" value="P:carbohydrate metabolic process"/>
    <property type="evidence" value="ECO:0007669"/>
    <property type="project" value="InterPro"/>
</dbReference>
<feature type="domain" description="CBM1" evidence="3">
    <location>
        <begin position="26"/>
        <end position="62"/>
    </location>
</feature>
<dbReference type="PROSITE" id="PS51164">
    <property type="entry name" value="CBM1_2"/>
    <property type="match status" value="1"/>
</dbReference>
<dbReference type="InterPro" id="IPR000254">
    <property type="entry name" value="CBD"/>
</dbReference>
<dbReference type="InterPro" id="IPR035971">
    <property type="entry name" value="CBD_sf"/>
</dbReference>
<feature type="signal peptide" evidence="2">
    <location>
        <begin position="1"/>
        <end position="19"/>
    </location>
</feature>
<evidence type="ECO:0000313" key="5">
    <source>
        <dbReference type="Proteomes" id="UP000307440"/>
    </source>
</evidence>
<dbReference type="Proteomes" id="UP000307440">
    <property type="component" value="Unassembled WGS sequence"/>
</dbReference>
<evidence type="ECO:0000313" key="4">
    <source>
        <dbReference type="EMBL" id="TFK22613.1"/>
    </source>
</evidence>
<dbReference type="GO" id="GO:0005576">
    <property type="term" value="C:extracellular region"/>
    <property type="evidence" value="ECO:0007669"/>
    <property type="project" value="InterPro"/>
</dbReference>
<evidence type="ECO:0000259" key="3">
    <source>
        <dbReference type="PROSITE" id="PS51164"/>
    </source>
</evidence>
<accession>A0A5C3KS15</accession>
<dbReference type="GO" id="GO:0030248">
    <property type="term" value="F:cellulose binding"/>
    <property type="evidence" value="ECO:0007669"/>
    <property type="project" value="InterPro"/>
</dbReference>
<protein>
    <recommendedName>
        <fullName evidence="3">CBM1 domain-containing protein</fullName>
    </recommendedName>
</protein>
<feature type="chain" id="PRO_5022906826" description="CBM1 domain-containing protein" evidence="2">
    <location>
        <begin position="20"/>
        <end position="118"/>
    </location>
</feature>
<dbReference type="OrthoDB" id="10506405at2759"/>
<dbReference type="SMART" id="SM00236">
    <property type="entry name" value="fCBD"/>
    <property type="match status" value="1"/>
</dbReference>
<sequence length="118" mass="12812">MQFYTLAFFISLVVGSASAVPVRVVPPSPNVNQCGGELYDGSTECPAGFSCVPYNRFFHGCVDDTPSYTILPEPEEPAVTIMPVPNETEPEPDRMSILPYPAIPGPEEPIVTIFPVDH</sequence>
<reference evidence="4 5" key="1">
    <citation type="journal article" date="2019" name="Nat. Ecol. Evol.">
        <title>Megaphylogeny resolves global patterns of mushroom evolution.</title>
        <authorList>
            <person name="Varga T."/>
            <person name="Krizsan K."/>
            <person name="Foldi C."/>
            <person name="Dima B."/>
            <person name="Sanchez-Garcia M."/>
            <person name="Sanchez-Ramirez S."/>
            <person name="Szollosi G.J."/>
            <person name="Szarkandi J.G."/>
            <person name="Papp V."/>
            <person name="Albert L."/>
            <person name="Andreopoulos W."/>
            <person name="Angelini C."/>
            <person name="Antonin V."/>
            <person name="Barry K.W."/>
            <person name="Bougher N.L."/>
            <person name="Buchanan P."/>
            <person name="Buyck B."/>
            <person name="Bense V."/>
            <person name="Catcheside P."/>
            <person name="Chovatia M."/>
            <person name="Cooper J."/>
            <person name="Damon W."/>
            <person name="Desjardin D."/>
            <person name="Finy P."/>
            <person name="Geml J."/>
            <person name="Haridas S."/>
            <person name="Hughes K."/>
            <person name="Justo A."/>
            <person name="Karasinski D."/>
            <person name="Kautmanova I."/>
            <person name="Kiss B."/>
            <person name="Kocsube S."/>
            <person name="Kotiranta H."/>
            <person name="LaButti K.M."/>
            <person name="Lechner B.E."/>
            <person name="Liimatainen K."/>
            <person name="Lipzen A."/>
            <person name="Lukacs Z."/>
            <person name="Mihaltcheva S."/>
            <person name="Morgado L.N."/>
            <person name="Niskanen T."/>
            <person name="Noordeloos M.E."/>
            <person name="Ohm R.A."/>
            <person name="Ortiz-Santana B."/>
            <person name="Ovrebo C."/>
            <person name="Racz N."/>
            <person name="Riley R."/>
            <person name="Savchenko A."/>
            <person name="Shiryaev A."/>
            <person name="Soop K."/>
            <person name="Spirin V."/>
            <person name="Szebenyi C."/>
            <person name="Tomsovsky M."/>
            <person name="Tulloss R.E."/>
            <person name="Uehling J."/>
            <person name="Grigoriev I.V."/>
            <person name="Vagvolgyi C."/>
            <person name="Papp T."/>
            <person name="Martin F.M."/>
            <person name="Miettinen O."/>
            <person name="Hibbett D.S."/>
            <person name="Nagy L.G."/>
        </authorList>
    </citation>
    <scope>NUCLEOTIDE SEQUENCE [LARGE SCALE GENOMIC DNA]</scope>
    <source>
        <strain evidence="4 5">CBS 121175</strain>
    </source>
</reference>